<protein>
    <submittedName>
        <fullName evidence="2">Uncharacterized protein</fullName>
    </submittedName>
</protein>
<name>A0A812L858_SYMPI</name>
<accession>A0A812L858</accession>
<dbReference type="Proteomes" id="UP000649617">
    <property type="component" value="Unassembled WGS sequence"/>
</dbReference>
<evidence type="ECO:0000313" key="2">
    <source>
        <dbReference type="EMBL" id="CAE7242751.1"/>
    </source>
</evidence>
<comment type="caution">
    <text evidence="2">The sequence shown here is derived from an EMBL/GenBank/DDBJ whole genome shotgun (WGS) entry which is preliminary data.</text>
</comment>
<keyword evidence="1" id="KW-0732">Signal</keyword>
<evidence type="ECO:0000256" key="1">
    <source>
        <dbReference type="SAM" id="SignalP"/>
    </source>
</evidence>
<evidence type="ECO:0000313" key="3">
    <source>
        <dbReference type="Proteomes" id="UP000649617"/>
    </source>
</evidence>
<reference evidence="2" key="1">
    <citation type="submission" date="2021-02" db="EMBL/GenBank/DDBJ databases">
        <authorList>
            <person name="Dougan E. K."/>
            <person name="Rhodes N."/>
            <person name="Thang M."/>
            <person name="Chan C."/>
        </authorList>
    </citation>
    <scope>NUCLEOTIDE SEQUENCE</scope>
</reference>
<feature type="chain" id="PRO_5032884700" evidence="1">
    <location>
        <begin position="20"/>
        <end position="200"/>
    </location>
</feature>
<proteinExistence type="predicted"/>
<dbReference type="EMBL" id="CAJNIZ010005570">
    <property type="protein sequence ID" value="CAE7242751.1"/>
    <property type="molecule type" value="Genomic_DNA"/>
</dbReference>
<feature type="signal peptide" evidence="1">
    <location>
        <begin position="1"/>
        <end position="19"/>
    </location>
</feature>
<dbReference type="AlphaFoldDB" id="A0A812L858"/>
<dbReference type="OrthoDB" id="421550at2759"/>
<organism evidence="2 3">
    <name type="scientific">Symbiodinium pilosum</name>
    <name type="common">Dinoflagellate</name>
    <dbReference type="NCBI Taxonomy" id="2952"/>
    <lineage>
        <taxon>Eukaryota</taxon>
        <taxon>Sar</taxon>
        <taxon>Alveolata</taxon>
        <taxon>Dinophyceae</taxon>
        <taxon>Suessiales</taxon>
        <taxon>Symbiodiniaceae</taxon>
        <taxon>Symbiodinium</taxon>
    </lineage>
</organism>
<sequence length="200" mass="21612">MSLSHVLCLAFVARAYAWARGWIILEKSLQDTSPALGKLQLLGACCDQHIGRAVVQTSINSNALYGSTAEIAKTVFKSSDCTPVTKADWDGKAEADCSYVAIFSNTEFADNEYAANCVPAQVCKDDVVGMTKGLIATYGVALQIMQQNLGSLVHLSEGPILKCYEGQNQILRLPPSTFLKLNVSAPLQDSLQKNLNLRTP</sequence>
<keyword evidence="3" id="KW-1185">Reference proteome</keyword>
<gene>
    <name evidence="2" type="ORF">SPIL2461_LOCUS4297</name>
</gene>